<sequence>METKDFLTDNHTFQVINITTEAIHPQTSAIQVNSEIVAIVPVTTTNYNPPKNEPSKGYQWRTTKMNVWRYLMAAGMVAGLALHGLIRFGGSYNIGSLVFENKAVAATPTNVSNLREVTSSILPPALDAKRLRAGYFGNTSVNLSPNDSNLNHSSKQAKTPKKQLLAVKYINGMPVPDWSKINFDSMKFSSAGEVEFPNIKDLKLKGKRVWSAGQSLAEVMQLGDFEATEFKIENLNLSQISKITDTSLKNLKLSDFETLKWQSLGDLASAIPGLSKLEVADIPAIDDLVSKVTGDATSSLTVGEALESYPKLETAELGKYLKLDKYKLTSIPGIEKAALKKFNNWENTIIGKVPGLGKVPFDQLPGVPVPDTSFIGKVDVVLKEVENGRWKSISGSEQEGFNVPCYNKKCAHIEVAGNDNLTGAAWMSGKFQKVKGGFGILGGVNGGKEPTGRHPFGKSFKQVIWDVNEADGSITTAMFFRFCKTIPFVGRTCTPYFIGPVPFLNYSEMDSIILGTPLTVPKKPTL</sequence>
<name>A0ABR8GLK3_9CYAN</name>
<reference evidence="2 3" key="1">
    <citation type="journal article" date="2020" name="ISME J.">
        <title>Comparative genomics reveals insights into cyanobacterial evolution and habitat adaptation.</title>
        <authorList>
            <person name="Chen M.Y."/>
            <person name="Teng W.K."/>
            <person name="Zhao L."/>
            <person name="Hu C.X."/>
            <person name="Zhou Y.K."/>
            <person name="Han B.P."/>
            <person name="Song L.R."/>
            <person name="Shu W.S."/>
        </authorList>
    </citation>
    <scope>NUCLEOTIDE SEQUENCE [LARGE SCALE GENOMIC DNA]</scope>
    <source>
        <strain evidence="2 3">FACHB-248</strain>
    </source>
</reference>
<keyword evidence="1" id="KW-0472">Membrane</keyword>
<dbReference type="RefSeq" id="WP_029631218.1">
    <property type="nucleotide sequence ID" value="NZ_JACJTA010000008.1"/>
</dbReference>
<organism evidence="2 3">
    <name type="scientific">Scytonema hofmannii FACHB-248</name>
    <dbReference type="NCBI Taxonomy" id="1842502"/>
    <lineage>
        <taxon>Bacteria</taxon>
        <taxon>Bacillati</taxon>
        <taxon>Cyanobacteriota</taxon>
        <taxon>Cyanophyceae</taxon>
        <taxon>Nostocales</taxon>
        <taxon>Scytonemataceae</taxon>
        <taxon>Scytonema</taxon>
    </lineage>
</organism>
<keyword evidence="1" id="KW-1133">Transmembrane helix</keyword>
<keyword evidence="1" id="KW-0812">Transmembrane</keyword>
<protein>
    <submittedName>
        <fullName evidence="2">Uncharacterized protein</fullName>
    </submittedName>
</protein>
<gene>
    <name evidence="2" type="ORF">H6G81_05920</name>
</gene>
<feature type="transmembrane region" description="Helical" evidence="1">
    <location>
        <begin position="67"/>
        <end position="86"/>
    </location>
</feature>
<comment type="caution">
    <text evidence="2">The sequence shown here is derived from an EMBL/GenBank/DDBJ whole genome shotgun (WGS) entry which is preliminary data.</text>
</comment>
<proteinExistence type="predicted"/>
<dbReference type="Proteomes" id="UP000660380">
    <property type="component" value="Unassembled WGS sequence"/>
</dbReference>
<dbReference type="EMBL" id="JACJTA010000008">
    <property type="protein sequence ID" value="MBD2604072.1"/>
    <property type="molecule type" value="Genomic_DNA"/>
</dbReference>
<accession>A0ABR8GLK3</accession>
<evidence type="ECO:0000313" key="2">
    <source>
        <dbReference type="EMBL" id="MBD2604072.1"/>
    </source>
</evidence>
<evidence type="ECO:0000256" key="1">
    <source>
        <dbReference type="SAM" id="Phobius"/>
    </source>
</evidence>
<keyword evidence="3" id="KW-1185">Reference proteome</keyword>
<evidence type="ECO:0000313" key="3">
    <source>
        <dbReference type="Proteomes" id="UP000660380"/>
    </source>
</evidence>